<reference evidence="2" key="1">
    <citation type="submission" date="2023-08" db="EMBL/GenBank/DDBJ databases">
        <authorList>
            <person name="Audoor S."/>
            <person name="Bilcke G."/>
        </authorList>
    </citation>
    <scope>NUCLEOTIDE SEQUENCE</scope>
</reference>
<name>A0AAD2GEQ5_9STRA</name>
<dbReference type="AlphaFoldDB" id="A0AAD2GEQ5"/>
<gene>
    <name evidence="2" type="ORF">CYCCA115_LOCUS24520</name>
</gene>
<evidence type="ECO:0000256" key="1">
    <source>
        <dbReference type="SAM" id="MobiDB-lite"/>
    </source>
</evidence>
<comment type="caution">
    <text evidence="2">The sequence shown here is derived from an EMBL/GenBank/DDBJ whole genome shotgun (WGS) entry which is preliminary data.</text>
</comment>
<accession>A0AAD2GEQ5</accession>
<protein>
    <submittedName>
        <fullName evidence="2">Uncharacterized protein</fullName>
    </submittedName>
</protein>
<proteinExistence type="predicted"/>
<evidence type="ECO:0000313" key="2">
    <source>
        <dbReference type="EMBL" id="CAJ1970504.1"/>
    </source>
</evidence>
<sequence>MGRRTLRGSQDLNLRPPSMLLLIDPTSNEVLLRTDQEELQPLSAQDPPRAPSVPTAEVELPTKLHPQDQELLVANSTATVNATPEGPRLPPNGPVPVTQEEPTNSFMMEQGESASISPDGDEDSVHSANEALNDHQVLPKSLDVHLRNIAGLTEDEDLFDSICGRTLPADLMED</sequence>
<evidence type="ECO:0000313" key="3">
    <source>
        <dbReference type="Proteomes" id="UP001295423"/>
    </source>
</evidence>
<dbReference type="EMBL" id="CAKOGP040002524">
    <property type="protein sequence ID" value="CAJ1970504.1"/>
    <property type="molecule type" value="Genomic_DNA"/>
</dbReference>
<keyword evidence="3" id="KW-1185">Reference proteome</keyword>
<organism evidence="2 3">
    <name type="scientific">Cylindrotheca closterium</name>
    <dbReference type="NCBI Taxonomy" id="2856"/>
    <lineage>
        <taxon>Eukaryota</taxon>
        <taxon>Sar</taxon>
        <taxon>Stramenopiles</taxon>
        <taxon>Ochrophyta</taxon>
        <taxon>Bacillariophyta</taxon>
        <taxon>Bacillariophyceae</taxon>
        <taxon>Bacillariophycidae</taxon>
        <taxon>Bacillariales</taxon>
        <taxon>Bacillariaceae</taxon>
        <taxon>Cylindrotheca</taxon>
    </lineage>
</organism>
<feature type="region of interest" description="Disordered" evidence="1">
    <location>
        <begin position="81"/>
        <end position="104"/>
    </location>
</feature>
<dbReference type="Proteomes" id="UP001295423">
    <property type="component" value="Unassembled WGS sequence"/>
</dbReference>